<dbReference type="RefSeq" id="WP_143069502.1">
    <property type="nucleotide sequence ID" value="NZ_FOAW01000024.1"/>
</dbReference>
<protein>
    <submittedName>
        <fullName evidence="2">Uncharacterized protein</fullName>
    </submittedName>
</protein>
<feature type="compositionally biased region" description="Polar residues" evidence="1">
    <location>
        <begin position="71"/>
        <end position="85"/>
    </location>
</feature>
<dbReference type="Proteomes" id="UP000198677">
    <property type="component" value="Unassembled WGS sequence"/>
</dbReference>
<feature type="region of interest" description="Disordered" evidence="1">
    <location>
        <begin position="70"/>
        <end position="95"/>
    </location>
</feature>
<organism evidence="2 3">
    <name type="scientific">Rhodococcus maanshanensis</name>
    <dbReference type="NCBI Taxonomy" id="183556"/>
    <lineage>
        <taxon>Bacteria</taxon>
        <taxon>Bacillati</taxon>
        <taxon>Actinomycetota</taxon>
        <taxon>Actinomycetes</taxon>
        <taxon>Mycobacteriales</taxon>
        <taxon>Nocardiaceae</taxon>
        <taxon>Rhodococcus</taxon>
    </lineage>
</organism>
<accession>A0A1H7W4Q4</accession>
<evidence type="ECO:0000313" key="3">
    <source>
        <dbReference type="Proteomes" id="UP000198677"/>
    </source>
</evidence>
<evidence type="ECO:0000256" key="1">
    <source>
        <dbReference type="SAM" id="MobiDB-lite"/>
    </source>
</evidence>
<dbReference type="EMBL" id="FOAW01000024">
    <property type="protein sequence ID" value="SEM15968.1"/>
    <property type="molecule type" value="Genomic_DNA"/>
</dbReference>
<dbReference type="OrthoDB" id="9988687at2"/>
<name>A0A1H7W4Q4_9NOCA</name>
<dbReference type="AlphaFoldDB" id="A0A1H7W4Q4"/>
<sequence>MFRTLARRGASVLVAAALLGGGLALGGGTASAEEAPGSVGGLASGSFDILNGVVSAPVLLFTDLMKVAAGSSDSDSVTSGQTCSLRQDRDCPFLP</sequence>
<feature type="compositionally biased region" description="Basic and acidic residues" evidence="1">
    <location>
        <begin position="86"/>
        <end position="95"/>
    </location>
</feature>
<gene>
    <name evidence="2" type="ORF">SAMN05444583_12463</name>
</gene>
<evidence type="ECO:0000313" key="2">
    <source>
        <dbReference type="EMBL" id="SEM15968.1"/>
    </source>
</evidence>
<reference evidence="3" key="1">
    <citation type="submission" date="2016-10" db="EMBL/GenBank/DDBJ databases">
        <authorList>
            <person name="Varghese N."/>
            <person name="Submissions S."/>
        </authorList>
    </citation>
    <scope>NUCLEOTIDE SEQUENCE [LARGE SCALE GENOMIC DNA]</scope>
    <source>
        <strain evidence="3">DSM 44675</strain>
    </source>
</reference>
<proteinExistence type="predicted"/>
<keyword evidence="3" id="KW-1185">Reference proteome</keyword>